<dbReference type="RefSeq" id="WP_307685329.1">
    <property type="nucleotide sequence ID" value="NZ_JAUSRD010000007.1"/>
</dbReference>
<dbReference type="SUPFAM" id="SSF51182">
    <property type="entry name" value="RmlC-like cupins"/>
    <property type="match status" value="1"/>
</dbReference>
<dbReference type="InterPro" id="IPR011051">
    <property type="entry name" value="RmlC_Cupin_sf"/>
</dbReference>
<protein>
    <submittedName>
        <fullName evidence="1">Metal-dependent enzyme (Double-stranded beta helix superfamily)</fullName>
    </submittedName>
</protein>
<evidence type="ECO:0000313" key="2">
    <source>
        <dbReference type="Proteomes" id="UP001242045"/>
    </source>
</evidence>
<reference evidence="1" key="1">
    <citation type="submission" date="2023-07" db="EMBL/GenBank/DDBJ databases">
        <title>Sorghum-associated microbial communities from plants grown in Nebraska, USA.</title>
        <authorList>
            <person name="Schachtman D."/>
        </authorList>
    </citation>
    <scope>NUCLEOTIDE SEQUENCE</scope>
    <source>
        <strain evidence="1">DS3754</strain>
    </source>
</reference>
<comment type="caution">
    <text evidence="1">The sequence shown here is derived from an EMBL/GenBank/DDBJ whole genome shotgun (WGS) entry which is preliminary data.</text>
</comment>
<dbReference type="InterPro" id="IPR014710">
    <property type="entry name" value="RmlC-like_jellyroll"/>
</dbReference>
<name>A0AAW8CRI6_9BURK</name>
<dbReference type="AlphaFoldDB" id="A0AAW8CRI6"/>
<accession>A0AAW8CRI6</accession>
<proteinExistence type="predicted"/>
<organism evidence="1 2">
    <name type="scientific">Variovorax boronicumulans</name>
    <dbReference type="NCBI Taxonomy" id="436515"/>
    <lineage>
        <taxon>Bacteria</taxon>
        <taxon>Pseudomonadati</taxon>
        <taxon>Pseudomonadota</taxon>
        <taxon>Betaproteobacteria</taxon>
        <taxon>Burkholderiales</taxon>
        <taxon>Comamonadaceae</taxon>
        <taxon>Variovorax</taxon>
    </lineage>
</organism>
<dbReference type="Gene3D" id="2.60.120.10">
    <property type="entry name" value="Jelly Rolls"/>
    <property type="match status" value="1"/>
</dbReference>
<gene>
    <name evidence="1" type="ORF">J2W31_003211</name>
</gene>
<dbReference type="Proteomes" id="UP001242045">
    <property type="component" value="Unassembled WGS sequence"/>
</dbReference>
<dbReference type="EMBL" id="JAUSRD010000007">
    <property type="protein sequence ID" value="MDP9894088.1"/>
    <property type="molecule type" value="Genomic_DNA"/>
</dbReference>
<dbReference type="CDD" id="cd10548">
    <property type="entry name" value="cupin_CDO"/>
    <property type="match status" value="1"/>
</dbReference>
<sequence length="199" mass="21671">MSTPSEQRRQAVEASIAEMKKAIGGAEPTREKLDAVLGSLQGLAAHTAYWGAADFPPPEAGEHQARYLIAEDPDQSYALYLNVMRPGKKIVPHNHTTWACIAAVEGTEHNRVYARTDDGSVPGVGKLEETALVVVAPGEQGRGIALMPEDIHSVEIQGEQIIRHLHMYGRALETLNQRTAYDMAAGTYQTMGIGVQTRR</sequence>
<evidence type="ECO:0000313" key="1">
    <source>
        <dbReference type="EMBL" id="MDP9894088.1"/>
    </source>
</evidence>